<dbReference type="Proteomes" id="UP001239994">
    <property type="component" value="Unassembled WGS sequence"/>
</dbReference>
<dbReference type="EMBL" id="JAROKS010000012">
    <property type="protein sequence ID" value="KAK1799452.1"/>
    <property type="molecule type" value="Genomic_DNA"/>
</dbReference>
<accession>A0AAD8ZH84</accession>
<comment type="caution">
    <text evidence="2">The sequence shown here is derived from an EMBL/GenBank/DDBJ whole genome shotgun (WGS) entry which is preliminary data.</text>
</comment>
<feature type="region of interest" description="Disordered" evidence="1">
    <location>
        <begin position="86"/>
        <end position="117"/>
    </location>
</feature>
<feature type="region of interest" description="Disordered" evidence="1">
    <location>
        <begin position="26"/>
        <end position="65"/>
    </location>
</feature>
<feature type="region of interest" description="Disordered" evidence="1">
    <location>
        <begin position="138"/>
        <end position="157"/>
    </location>
</feature>
<name>A0AAD8ZH84_9TELE</name>
<proteinExistence type="predicted"/>
<organism evidence="2 3">
    <name type="scientific">Electrophorus voltai</name>
    <dbReference type="NCBI Taxonomy" id="2609070"/>
    <lineage>
        <taxon>Eukaryota</taxon>
        <taxon>Metazoa</taxon>
        <taxon>Chordata</taxon>
        <taxon>Craniata</taxon>
        <taxon>Vertebrata</taxon>
        <taxon>Euteleostomi</taxon>
        <taxon>Actinopterygii</taxon>
        <taxon>Neopterygii</taxon>
        <taxon>Teleostei</taxon>
        <taxon>Ostariophysi</taxon>
        <taxon>Gymnotiformes</taxon>
        <taxon>Gymnotoidei</taxon>
        <taxon>Gymnotidae</taxon>
        <taxon>Electrophorus</taxon>
    </lineage>
</organism>
<evidence type="ECO:0000256" key="1">
    <source>
        <dbReference type="SAM" id="MobiDB-lite"/>
    </source>
</evidence>
<evidence type="ECO:0000313" key="2">
    <source>
        <dbReference type="EMBL" id="KAK1799452.1"/>
    </source>
</evidence>
<dbReference type="AlphaFoldDB" id="A0AAD8ZH84"/>
<reference evidence="2" key="1">
    <citation type="submission" date="2023-03" db="EMBL/GenBank/DDBJ databases">
        <title>Electrophorus voltai genome.</title>
        <authorList>
            <person name="Bian C."/>
        </authorList>
    </citation>
    <scope>NUCLEOTIDE SEQUENCE</scope>
    <source>
        <strain evidence="2">CB-2022</strain>
        <tissue evidence="2">Muscle</tissue>
    </source>
</reference>
<keyword evidence="3" id="KW-1185">Reference proteome</keyword>
<sequence>MTEPPPKACGSGRVLPMNVNLRAMCTRRQNTQHGSARRPPSTRRARCRQQGRSRGEKEKSSFPASLRAVRNIRSCDVAPVAPRAPRRVRGLNGHAGVHVRPGSGRATAPNGPPLSRLSRSVPEAVCLRGFGQTLPVSLASPLRGRDSGDPAGSTRPTSFWSSWCPSVLLGPGSTALEIPGGVPLRLQRRHGQRSRSSPQYPGIQAGVQGVSTHLLLGSPFFAEGVGVLWWLVIL</sequence>
<evidence type="ECO:0000313" key="3">
    <source>
        <dbReference type="Proteomes" id="UP001239994"/>
    </source>
</evidence>
<protein>
    <submittedName>
        <fullName evidence="2">Uncharacterized protein</fullName>
    </submittedName>
</protein>
<gene>
    <name evidence="2" type="ORF">P4O66_007679</name>
</gene>
<feature type="compositionally biased region" description="Basic residues" evidence="1">
    <location>
        <begin position="40"/>
        <end position="51"/>
    </location>
</feature>